<organism evidence="9 10">
    <name type="scientific">Pigmentiphaga daeguensis</name>
    <dbReference type="NCBI Taxonomy" id="414049"/>
    <lineage>
        <taxon>Bacteria</taxon>
        <taxon>Pseudomonadati</taxon>
        <taxon>Pseudomonadota</taxon>
        <taxon>Betaproteobacteria</taxon>
        <taxon>Burkholderiales</taxon>
        <taxon>Alcaligenaceae</taxon>
        <taxon>Pigmentiphaga</taxon>
    </lineage>
</organism>
<sequence length="776" mass="83718">MATRTIQTASHWGVYDVVTDEQGAIVDTVPFRADPHPASFVRGLPEIVRGPLRIDQPYVRAGYLRHRNGQGRGGDAFVPVGWDQALGLVADELARVKAEHGNEAIYGGSYGWASAGRLHHGPSVLKRFLGLHGGYVDKRGNHSFGAALGIMPYVLGRSDITNLVASWPEVMASTELMVMFGGAALKNTQLDPGGAVVHDNPDWYRNTGSGGPVFVTISPSRADQPPASRSEWMPIRPHTDTAMMLGIAHTLASEGLHDREFLASHCEGYARFEAYLLGRDGGPPRSAEWAAAITGIAAGQIRALARRMAGSRTMVNLSWSVQRADHGEQPVWMLVTLAAMLGQIGLPGGGFSIGFGAVNGMTAPRVEGMPRPTLPLGPNAIKTYVPVGRIADMLLHPGKQIECFGRAITFPDIRLIYSIGGNPFHHNTNLNRFLRAWQAPETVIVHEPWWNPAARHADIVLPATTTMERNDILAHENSPYWMAMRQVIPPVGQARNDFDILAEVAGRLGFEAAYTEGRDEMGWLRHMYEVAAAKARESGYAPPAFDAFWQAGQFAFPQPETGCVLLDDFRRDPGGHPLATPSGRIEVHSRTIEGYGYADCPAHPAWLEPAEWLGGAQAARYPLHLLSNQPATRLHSQLDPAQASRASKVAGREPIALHPDDAEARGIREGDVVRVFNDRGAFLAGAVLAGHLMPGVAQIATGAWYDPLQGGEPGSLDKHGNPNMVTLDKGTSSLAQGSMAQTALVEIERVDDAPPVTAFVPPAVRRCGGPDWGGRA</sequence>
<evidence type="ECO:0000313" key="10">
    <source>
        <dbReference type="Proteomes" id="UP001501706"/>
    </source>
</evidence>
<evidence type="ECO:0000256" key="5">
    <source>
        <dbReference type="ARBA" id="ARBA00023002"/>
    </source>
</evidence>
<dbReference type="PANTHER" id="PTHR43742:SF10">
    <property type="entry name" value="TRIMETHYLAMINE-N-OXIDE REDUCTASE 2"/>
    <property type="match status" value="1"/>
</dbReference>
<keyword evidence="4" id="KW-0479">Metal-binding</keyword>
<evidence type="ECO:0000259" key="8">
    <source>
        <dbReference type="Pfam" id="PF18364"/>
    </source>
</evidence>
<evidence type="ECO:0000259" key="6">
    <source>
        <dbReference type="Pfam" id="PF00384"/>
    </source>
</evidence>
<dbReference type="SUPFAM" id="SSF53706">
    <property type="entry name" value="Formate dehydrogenase/DMSO reductase, domains 1-3"/>
    <property type="match status" value="1"/>
</dbReference>
<dbReference type="Pfam" id="PF00384">
    <property type="entry name" value="Molybdopterin"/>
    <property type="match status" value="1"/>
</dbReference>
<dbReference type="Gene3D" id="3.40.50.740">
    <property type="match status" value="1"/>
</dbReference>
<dbReference type="RefSeq" id="WP_338617944.1">
    <property type="nucleotide sequence ID" value="NZ_BAAAEN010000018.1"/>
</dbReference>
<dbReference type="Gene3D" id="3.90.55.10">
    <property type="entry name" value="Dimethylsulfoxide Reductase, domain 3"/>
    <property type="match status" value="1"/>
</dbReference>
<dbReference type="SUPFAM" id="SSF50692">
    <property type="entry name" value="ADC-like"/>
    <property type="match status" value="1"/>
</dbReference>
<dbReference type="Gene3D" id="3.40.228.10">
    <property type="entry name" value="Dimethylsulfoxide Reductase, domain 2"/>
    <property type="match status" value="1"/>
</dbReference>
<dbReference type="CDD" id="cd02793">
    <property type="entry name" value="MopB_CT_DMSOR-BSOR-TMAOR"/>
    <property type="match status" value="1"/>
</dbReference>
<keyword evidence="10" id="KW-1185">Reference proteome</keyword>
<comment type="similarity">
    <text evidence="2">Belongs to the prokaryotic molybdopterin-containing oxidoreductase family.</text>
</comment>
<evidence type="ECO:0000256" key="1">
    <source>
        <dbReference type="ARBA" id="ARBA00001942"/>
    </source>
</evidence>
<evidence type="ECO:0000256" key="3">
    <source>
        <dbReference type="ARBA" id="ARBA00022505"/>
    </source>
</evidence>
<reference evidence="9 10" key="1">
    <citation type="journal article" date="2019" name="Int. J. Syst. Evol. Microbiol.">
        <title>The Global Catalogue of Microorganisms (GCM) 10K type strain sequencing project: providing services to taxonomists for standard genome sequencing and annotation.</title>
        <authorList>
            <consortium name="The Broad Institute Genomics Platform"/>
            <consortium name="The Broad Institute Genome Sequencing Center for Infectious Disease"/>
            <person name="Wu L."/>
            <person name="Ma J."/>
        </authorList>
    </citation>
    <scope>NUCLEOTIDE SEQUENCE [LARGE SCALE GENOMIC DNA]</scope>
    <source>
        <strain evidence="9 10">JCM 14330</strain>
    </source>
</reference>
<dbReference type="InterPro" id="IPR006657">
    <property type="entry name" value="MoPterin_dinucl-bd_dom"/>
</dbReference>
<dbReference type="Proteomes" id="UP001501706">
    <property type="component" value="Unassembled WGS sequence"/>
</dbReference>
<proteinExistence type="inferred from homology"/>
<dbReference type="InterPro" id="IPR009010">
    <property type="entry name" value="Asp_de-COase-like_dom_sf"/>
</dbReference>
<dbReference type="InterPro" id="IPR006656">
    <property type="entry name" value="Mopterin_OxRdtase"/>
</dbReference>
<feature type="domain" description="Molybdopterin oxidoreductase N-terminal" evidence="8">
    <location>
        <begin position="8"/>
        <end position="49"/>
    </location>
</feature>
<comment type="cofactor">
    <cofactor evidence="1">
        <name>Mo-bis(molybdopterin guanine dinucleotide)</name>
        <dbReference type="ChEBI" id="CHEBI:60539"/>
    </cofactor>
</comment>
<name>A0ABN1CHV6_9BURK</name>
<dbReference type="InterPro" id="IPR050612">
    <property type="entry name" value="Prok_Mopterin_Oxidored"/>
</dbReference>
<accession>A0ABN1CHV6</accession>
<dbReference type="InterPro" id="IPR041460">
    <property type="entry name" value="Molybdopterin_N"/>
</dbReference>
<dbReference type="InterPro" id="IPR041954">
    <property type="entry name" value="CT_DMSOR/BSOR/TMAOR"/>
</dbReference>
<evidence type="ECO:0000256" key="2">
    <source>
        <dbReference type="ARBA" id="ARBA00010312"/>
    </source>
</evidence>
<dbReference type="Gene3D" id="2.40.40.20">
    <property type="match status" value="1"/>
</dbReference>
<feature type="domain" description="Molybdopterin dinucleotide-binding" evidence="7">
    <location>
        <begin position="623"/>
        <end position="742"/>
    </location>
</feature>
<evidence type="ECO:0000256" key="4">
    <source>
        <dbReference type="ARBA" id="ARBA00022723"/>
    </source>
</evidence>
<feature type="domain" description="Molybdopterin oxidoreductase" evidence="6">
    <location>
        <begin position="53"/>
        <end position="506"/>
    </location>
</feature>
<dbReference type="PANTHER" id="PTHR43742">
    <property type="entry name" value="TRIMETHYLAMINE-N-OXIDE REDUCTASE"/>
    <property type="match status" value="1"/>
</dbReference>
<gene>
    <name evidence="9" type="ORF">GCM10009097_41260</name>
</gene>
<dbReference type="EMBL" id="BAAAEN010000018">
    <property type="protein sequence ID" value="GAA0519446.1"/>
    <property type="molecule type" value="Genomic_DNA"/>
</dbReference>
<keyword evidence="5" id="KW-0560">Oxidoreductase</keyword>
<dbReference type="Pfam" id="PF01568">
    <property type="entry name" value="Molydop_binding"/>
    <property type="match status" value="1"/>
</dbReference>
<evidence type="ECO:0000259" key="7">
    <source>
        <dbReference type="Pfam" id="PF01568"/>
    </source>
</evidence>
<comment type="caution">
    <text evidence="9">The sequence shown here is derived from an EMBL/GenBank/DDBJ whole genome shotgun (WGS) entry which is preliminary data.</text>
</comment>
<dbReference type="Pfam" id="PF18364">
    <property type="entry name" value="Molybdopterin_N"/>
    <property type="match status" value="1"/>
</dbReference>
<keyword evidence="3" id="KW-0500">Molybdenum</keyword>
<protein>
    <submittedName>
        <fullName evidence="9">Molybdopterin guanine dinucleotide-containing S/N-oxide reductase</fullName>
    </submittedName>
</protein>
<evidence type="ECO:0000313" key="9">
    <source>
        <dbReference type="EMBL" id="GAA0519446.1"/>
    </source>
</evidence>